<keyword evidence="10" id="KW-0520">NAD</keyword>
<dbReference type="AlphaFoldDB" id="A0A401RRF9"/>
<comment type="similarity">
    <text evidence="2 10">Belongs to the Arg-specific ADP-ribosyltransferase family.</text>
</comment>
<dbReference type="SUPFAM" id="SSF56399">
    <property type="entry name" value="ADP-ribosylation"/>
    <property type="match status" value="1"/>
</dbReference>
<dbReference type="InterPro" id="IPR000768">
    <property type="entry name" value="ART"/>
</dbReference>
<keyword evidence="10" id="KW-0521">NADP</keyword>
<keyword evidence="3" id="KW-0964">Secreted</keyword>
<organism evidence="11 12">
    <name type="scientific">Chiloscyllium punctatum</name>
    <name type="common">Brownbanded bambooshark</name>
    <name type="synonym">Hemiscyllium punctatum</name>
    <dbReference type="NCBI Taxonomy" id="137246"/>
    <lineage>
        <taxon>Eukaryota</taxon>
        <taxon>Metazoa</taxon>
        <taxon>Chordata</taxon>
        <taxon>Craniata</taxon>
        <taxon>Vertebrata</taxon>
        <taxon>Chondrichthyes</taxon>
        <taxon>Elasmobranchii</taxon>
        <taxon>Galeomorphii</taxon>
        <taxon>Galeoidea</taxon>
        <taxon>Orectolobiformes</taxon>
        <taxon>Hemiscylliidae</taxon>
        <taxon>Chiloscyllium</taxon>
    </lineage>
</organism>
<dbReference type="EC" id="2.4.2.31" evidence="10"/>
<proteinExistence type="inferred from homology"/>
<evidence type="ECO:0000256" key="4">
    <source>
        <dbReference type="ARBA" id="ARBA00022656"/>
    </source>
</evidence>
<reference evidence="11 12" key="1">
    <citation type="journal article" date="2018" name="Nat. Ecol. Evol.">
        <title>Shark genomes provide insights into elasmobranch evolution and the origin of vertebrates.</title>
        <authorList>
            <person name="Hara Y"/>
            <person name="Yamaguchi K"/>
            <person name="Onimaru K"/>
            <person name="Kadota M"/>
            <person name="Koyanagi M"/>
            <person name="Keeley SD"/>
            <person name="Tatsumi K"/>
            <person name="Tanaka K"/>
            <person name="Motone F"/>
            <person name="Kageyama Y"/>
            <person name="Nozu R"/>
            <person name="Adachi N"/>
            <person name="Nishimura O"/>
            <person name="Nakagawa R"/>
            <person name="Tanegashima C"/>
            <person name="Kiyatake I"/>
            <person name="Matsumoto R"/>
            <person name="Murakumo K"/>
            <person name="Nishida K"/>
            <person name="Terakita A"/>
            <person name="Kuratani S"/>
            <person name="Sato K"/>
            <person name="Hyodo S Kuraku.S."/>
        </authorList>
    </citation>
    <scope>NUCLEOTIDE SEQUENCE [LARGE SCALE GENOMIC DNA]</scope>
</reference>
<dbReference type="PANTHER" id="PTHR10339">
    <property type="entry name" value="ADP-RIBOSYLTRANSFERASE"/>
    <property type="match status" value="1"/>
</dbReference>
<evidence type="ECO:0000256" key="5">
    <source>
        <dbReference type="ARBA" id="ARBA00022676"/>
    </source>
</evidence>
<dbReference type="Pfam" id="PF01129">
    <property type="entry name" value="ART"/>
    <property type="match status" value="1"/>
</dbReference>
<feature type="signal peptide" evidence="10">
    <location>
        <begin position="1"/>
        <end position="20"/>
    </location>
</feature>
<evidence type="ECO:0000256" key="3">
    <source>
        <dbReference type="ARBA" id="ARBA00022525"/>
    </source>
</evidence>
<keyword evidence="7" id="KW-0548">Nucleotidyltransferase</keyword>
<dbReference type="InterPro" id="IPR050999">
    <property type="entry name" value="ADP-ribosyltransferase_ARG"/>
</dbReference>
<evidence type="ECO:0000256" key="9">
    <source>
        <dbReference type="ARBA" id="ARBA00047597"/>
    </source>
</evidence>
<evidence type="ECO:0000313" key="11">
    <source>
        <dbReference type="EMBL" id="GCC20716.1"/>
    </source>
</evidence>
<dbReference type="GO" id="GO:0016779">
    <property type="term" value="F:nucleotidyltransferase activity"/>
    <property type="evidence" value="ECO:0007669"/>
    <property type="project" value="UniProtKB-KW"/>
</dbReference>
<evidence type="ECO:0000256" key="2">
    <source>
        <dbReference type="ARBA" id="ARBA00009558"/>
    </source>
</evidence>
<dbReference type="EMBL" id="BEZZ01001910">
    <property type="protein sequence ID" value="GCC20716.1"/>
    <property type="molecule type" value="Genomic_DNA"/>
</dbReference>
<evidence type="ECO:0000256" key="10">
    <source>
        <dbReference type="RuleBase" id="RU361228"/>
    </source>
</evidence>
<comment type="subcellular location">
    <subcellularLocation>
        <location evidence="1">Secreted</location>
    </subcellularLocation>
</comment>
<name>A0A401RRF9_CHIPU</name>
<keyword evidence="8" id="KW-0843">Virulence</keyword>
<feature type="non-terminal residue" evidence="11">
    <location>
        <position position="200"/>
    </location>
</feature>
<feature type="chain" id="PRO_5018820870" description="NAD(P)(+)--arginine ADP-ribosyltransferase" evidence="10">
    <location>
        <begin position="21"/>
        <end position="200"/>
    </location>
</feature>
<dbReference type="Gene3D" id="3.90.176.10">
    <property type="entry name" value="Toxin ADP-ribosyltransferase, Chain A, domain 1"/>
    <property type="match status" value="1"/>
</dbReference>
<keyword evidence="4" id="KW-0800">Toxin</keyword>
<evidence type="ECO:0000256" key="1">
    <source>
        <dbReference type="ARBA" id="ARBA00004613"/>
    </source>
</evidence>
<gene>
    <name evidence="11" type="ORF">chiPu_0019283</name>
</gene>
<dbReference type="PANTHER" id="PTHR10339:SF25">
    <property type="entry name" value="SECRETED EXOENZYME S"/>
    <property type="match status" value="1"/>
</dbReference>
<keyword evidence="6 10" id="KW-0808">Transferase</keyword>
<dbReference type="GO" id="GO:0003950">
    <property type="term" value="F:NAD+ poly-ADP-ribosyltransferase activity"/>
    <property type="evidence" value="ECO:0007669"/>
    <property type="project" value="TreeGrafter"/>
</dbReference>
<evidence type="ECO:0000256" key="8">
    <source>
        <dbReference type="ARBA" id="ARBA00023026"/>
    </source>
</evidence>
<protein>
    <recommendedName>
        <fullName evidence="10">NAD(P)(+)--arginine ADP-ribosyltransferase</fullName>
        <ecNumber evidence="10">2.4.2.31</ecNumber>
    </recommendedName>
    <alternativeName>
        <fullName evidence="10">Mono(ADP-ribosyl)transferase</fullName>
    </alternativeName>
</protein>
<evidence type="ECO:0000256" key="7">
    <source>
        <dbReference type="ARBA" id="ARBA00022695"/>
    </source>
</evidence>
<dbReference type="GO" id="GO:0106274">
    <property type="term" value="F:NAD+-protein-arginine ADP-ribosyltransferase activity"/>
    <property type="evidence" value="ECO:0007669"/>
    <property type="project" value="UniProtKB-EC"/>
</dbReference>
<evidence type="ECO:0000313" key="12">
    <source>
        <dbReference type="Proteomes" id="UP000287033"/>
    </source>
</evidence>
<evidence type="ECO:0000256" key="6">
    <source>
        <dbReference type="ARBA" id="ARBA00022679"/>
    </source>
</evidence>
<keyword evidence="12" id="KW-1185">Reference proteome</keyword>
<dbReference type="GO" id="GO:0005576">
    <property type="term" value="C:extracellular region"/>
    <property type="evidence" value="ECO:0007669"/>
    <property type="project" value="UniProtKB-SubCell"/>
</dbReference>
<keyword evidence="10" id="KW-0732">Signal</keyword>
<dbReference type="GO" id="GO:0090729">
    <property type="term" value="F:toxin activity"/>
    <property type="evidence" value="ECO:0007669"/>
    <property type="project" value="UniProtKB-KW"/>
</dbReference>
<dbReference type="Proteomes" id="UP000287033">
    <property type="component" value="Unassembled WGS sequence"/>
</dbReference>
<comment type="caution">
    <text evidence="11">The sequence shown here is derived from an EMBL/GenBank/DDBJ whole genome shotgun (WGS) entry which is preliminary data.</text>
</comment>
<sequence>MRNLNILVLTFCHCLGTMLSVPQGAGVKRPNRFSSELINLGRMRGCEVEESLVDAEEAEDDEEMEEELSSWLALLDKERELNAALDKAWSEARLELARMKEKGSRALGGLRDELVLAVVCYTMEYPPPPLGPLYLVFNQASRHCLGPEESQEACDRFRGLHQLLCLALRGLRRAERVHDGKRAVGTVYRGSPRPFWANVG</sequence>
<accession>A0A401RRF9</accession>
<keyword evidence="5 10" id="KW-0328">Glycosyltransferase</keyword>
<comment type="catalytic activity">
    <reaction evidence="9 10">
        <text>L-arginyl-[protein] + NAD(+) = N(omega)-(ADP-D-ribosyl)-L-arginyl-[protein] + nicotinamide + H(+)</text>
        <dbReference type="Rhea" id="RHEA:19149"/>
        <dbReference type="Rhea" id="RHEA-COMP:10532"/>
        <dbReference type="Rhea" id="RHEA-COMP:15087"/>
        <dbReference type="ChEBI" id="CHEBI:15378"/>
        <dbReference type="ChEBI" id="CHEBI:17154"/>
        <dbReference type="ChEBI" id="CHEBI:29965"/>
        <dbReference type="ChEBI" id="CHEBI:57540"/>
        <dbReference type="ChEBI" id="CHEBI:142554"/>
        <dbReference type="EC" id="2.4.2.31"/>
    </reaction>
</comment>